<dbReference type="Proteomes" id="UP001627284">
    <property type="component" value="Unassembled WGS sequence"/>
</dbReference>
<dbReference type="AlphaFoldDB" id="A0ABD2T4S9"/>
<accession>A0ABD2T4S9</accession>
<proteinExistence type="predicted"/>
<protein>
    <submittedName>
        <fullName evidence="2">Uncharacterized protein</fullName>
    </submittedName>
</protein>
<gene>
    <name evidence="2" type="ORF">AABB24_019586</name>
</gene>
<name>A0ABD2T4S9_9SOLN</name>
<dbReference type="EMBL" id="JBJKTR010000012">
    <property type="protein sequence ID" value="KAL3351061.1"/>
    <property type="molecule type" value="Genomic_DNA"/>
</dbReference>
<comment type="caution">
    <text evidence="2">The sequence shown here is derived from an EMBL/GenBank/DDBJ whole genome shotgun (WGS) entry which is preliminary data.</text>
</comment>
<evidence type="ECO:0000256" key="1">
    <source>
        <dbReference type="SAM" id="MobiDB-lite"/>
    </source>
</evidence>
<sequence length="176" mass="20357">MDLYDSGVMEARVQFVKSRIQPVIEDTNKEIKHLELSIAILNVKMKLKSRIQPVIEDVDNEIKHLELLIAIMNGKMKVLTAHRKVFQNLEHIVMTRGNFTPQDVLTEKIKIDDNDDDIDDNGDGEDGDDDEDKKRSRHLHRMVSVLNKTRKLLRLTTSTPKVMVEHLKGEKEYKTS</sequence>
<keyword evidence="3" id="KW-1185">Reference proteome</keyword>
<feature type="compositionally biased region" description="Acidic residues" evidence="1">
    <location>
        <begin position="115"/>
        <end position="131"/>
    </location>
</feature>
<reference evidence="2 3" key="1">
    <citation type="submission" date="2024-05" db="EMBL/GenBank/DDBJ databases">
        <title>De novo assembly of an allotetraploid wild potato.</title>
        <authorList>
            <person name="Hosaka A.J."/>
        </authorList>
    </citation>
    <scope>NUCLEOTIDE SEQUENCE [LARGE SCALE GENOMIC DNA]</scope>
    <source>
        <tissue evidence="2">Young leaves</tissue>
    </source>
</reference>
<evidence type="ECO:0000313" key="2">
    <source>
        <dbReference type="EMBL" id="KAL3351061.1"/>
    </source>
</evidence>
<feature type="region of interest" description="Disordered" evidence="1">
    <location>
        <begin position="115"/>
        <end position="136"/>
    </location>
</feature>
<organism evidence="2 3">
    <name type="scientific">Solanum stoloniferum</name>
    <dbReference type="NCBI Taxonomy" id="62892"/>
    <lineage>
        <taxon>Eukaryota</taxon>
        <taxon>Viridiplantae</taxon>
        <taxon>Streptophyta</taxon>
        <taxon>Embryophyta</taxon>
        <taxon>Tracheophyta</taxon>
        <taxon>Spermatophyta</taxon>
        <taxon>Magnoliopsida</taxon>
        <taxon>eudicotyledons</taxon>
        <taxon>Gunneridae</taxon>
        <taxon>Pentapetalae</taxon>
        <taxon>asterids</taxon>
        <taxon>lamiids</taxon>
        <taxon>Solanales</taxon>
        <taxon>Solanaceae</taxon>
        <taxon>Solanoideae</taxon>
        <taxon>Solaneae</taxon>
        <taxon>Solanum</taxon>
    </lineage>
</organism>
<evidence type="ECO:0000313" key="3">
    <source>
        <dbReference type="Proteomes" id="UP001627284"/>
    </source>
</evidence>